<proteinExistence type="inferred from homology"/>
<dbReference type="Pfam" id="PF00999">
    <property type="entry name" value="Na_H_Exchanger"/>
    <property type="match status" value="1"/>
</dbReference>
<feature type="transmembrane region" description="Helical" evidence="8">
    <location>
        <begin position="385"/>
        <end position="405"/>
    </location>
</feature>
<gene>
    <name evidence="10" type="primary">ybaL</name>
    <name evidence="10" type="ORF">AFCDBAGC_3798</name>
</gene>
<feature type="transmembrane region" description="Helical" evidence="8">
    <location>
        <begin position="323"/>
        <end position="344"/>
    </location>
</feature>
<feature type="transmembrane region" description="Helical" evidence="8">
    <location>
        <begin position="118"/>
        <end position="137"/>
    </location>
</feature>
<keyword evidence="11" id="KW-1185">Reference proteome</keyword>
<evidence type="ECO:0000256" key="7">
    <source>
        <dbReference type="SAM" id="MobiDB-lite"/>
    </source>
</evidence>
<evidence type="ECO:0000256" key="4">
    <source>
        <dbReference type="ARBA" id="ARBA00022692"/>
    </source>
</evidence>
<feature type="region of interest" description="Disordered" evidence="7">
    <location>
        <begin position="587"/>
        <end position="617"/>
    </location>
</feature>
<feature type="transmembrane region" description="Helical" evidence="8">
    <location>
        <begin position="88"/>
        <end position="112"/>
    </location>
</feature>
<evidence type="ECO:0000256" key="5">
    <source>
        <dbReference type="ARBA" id="ARBA00022989"/>
    </source>
</evidence>
<feature type="transmembrane region" description="Helical" evidence="8">
    <location>
        <begin position="149"/>
        <end position="172"/>
    </location>
</feature>
<dbReference type="InterPro" id="IPR003148">
    <property type="entry name" value="RCK_N"/>
</dbReference>
<feature type="transmembrane region" description="Helical" evidence="8">
    <location>
        <begin position="202"/>
        <end position="223"/>
    </location>
</feature>
<dbReference type="PANTHER" id="PTHR42751:SF1">
    <property type="entry name" value="CATION_PROTON ANTIPORTER YBAL-RELATED"/>
    <property type="match status" value="1"/>
</dbReference>
<name>A0ABQ4QLY0_9HYPH</name>
<feature type="compositionally biased region" description="Basic and acidic residues" evidence="7">
    <location>
        <begin position="605"/>
        <end position="617"/>
    </location>
</feature>
<comment type="subcellular location">
    <subcellularLocation>
        <location evidence="1">Membrane</location>
        <topology evidence="1">Multi-pass membrane protein</topology>
    </subcellularLocation>
</comment>
<reference evidence="10 11" key="1">
    <citation type="journal article" date="2021" name="Front. Microbiol.">
        <title>Comprehensive Comparative Genomics and Phenotyping of Methylobacterium Species.</title>
        <authorList>
            <person name="Alessa O."/>
            <person name="Ogura Y."/>
            <person name="Fujitani Y."/>
            <person name="Takami H."/>
            <person name="Hayashi T."/>
            <person name="Sahin N."/>
            <person name="Tani A."/>
        </authorList>
    </citation>
    <scope>NUCLEOTIDE SEQUENCE [LARGE SCALE GENOMIC DNA]</scope>
    <source>
        <strain evidence="10 11">DSM 23679</strain>
    </source>
</reference>
<dbReference type="InterPro" id="IPR006153">
    <property type="entry name" value="Cation/H_exchanger_TM"/>
</dbReference>
<keyword evidence="6 8" id="KW-0472">Membrane</keyword>
<evidence type="ECO:0000256" key="2">
    <source>
        <dbReference type="ARBA" id="ARBA00005551"/>
    </source>
</evidence>
<dbReference type="Gene3D" id="3.40.50.720">
    <property type="entry name" value="NAD(P)-binding Rossmann-like Domain"/>
    <property type="match status" value="1"/>
</dbReference>
<feature type="transmembrane region" description="Helical" evidence="8">
    <location>
        <begin position="350"/>
        <end position="373"/>
    </location>
</feature>
<dbReference type="InterPro" id="IPR036291">
    <property type="entry name" value="NAD(P)-bd_dom_sf"/>
</dbReference>
<evidence type="ECO:0000256" key="6">
    <source>
        <dbReference type="ARBA" id="ARBA00023136"/>
    </source>
</evidence>
<dbReference type="EMBL" id="BPQG01000056">
    <property type="protein sequence ID" value="GJD45920.1"/>
    <property type="molecule type" value="Genomic_DNA"/>
</dbReference>
<dbReference type="Gene3D" id="1.20.1530.20">
    <property type="match status" value="1"/>
</dbReference>
<evidence type="ECO:0000259" key="9">
    <source>
        <dbReference type="PROSITE" id="PS51201"/>
    </source>
</evidence>
<dbReference type="RefSeq" id="WP_147828487.1">
    <property type="nucleotide sequence ID" value="NZ_BPQG01000056.1"/>
</dbReference>
<evidence type="ECO:0000256" key="1">
    <source>
        <dbReference type="ARBA" id="ARBA00004141"/>
    </source>
</evidence>
<dbReference type="PANTHER" id="PTHR42751">
    <property type="entry name" value="SODIUM/HYDROGEN EXCHANGER FAMILY/TRKA DOMAIN PROTEIN"/>
    <property type="match status" value="1"/>
</dbReference>
<dbReference type="PROSITE" id="PS51201">
    <property type="entry name" value="RCK_N"/>
    <property type="match status" value="1"/>
</dbReference>
<dbReference type="Pfam" id="PF02254">
    <property type="entry name" value="TrkA_N"/>
    <property type="match status" value="1"/>
</dbReference>
<feature type="transmembrane region" description="Helical" evidence="8">
    <location>
        <begin position="244"/>
        <end position="277"/>
    </location>
</feature>
<sequence>MPHATELIAIIALGLVIAFVFGMLAQRLRLPPLVGYLVAGIAIGPFTPGFVGDQKLAGQLAEIGVILLMFGVGLHFSIKDLMAVRTIALPGAVVQIVVATAMGGGLALAWGWGLGAGLVFGLALSVASTVVLLRALEERNLLDSDKGRIAVGWLIVEDLAMVLALVLLPALAPSLGGSAAGGDHATGNSLAHWLSGHLGDSIWLTLGLTLAKVGLFTTLMLVAGRRAVPWLLDQAARTGSRELFTLAVLALALGIAFGSAELFGVSFALGAFFAGMVLAESDLSHQAAADSLPLQDAFAVLFFVSVGMLFDPGILVREPLSVLAVLGVILLGKSIAAVAIVLAFKHPVGTALTIAASLAQIGEFSFILVGLGLSLKLLPEEGRDLILGGALLSITLNPLFFAAAARVERYLADRPDLARRFERRGADAIAVSEPAKAHRGHAIVVGYGRVGSGIGKALDAWDLPFVVVDRDRRRVLDLRASGLEVVFGDALAPGILAAADIAQARLLVIATPDSHNARRLVEIAREANPRIDTLIRTHSDAERRRMEEEKVGLVLMAERELAFGMTFYALRSLGLTEGEARLYVDASRADSRAEAPTEAEIEQAPELRPHKEEPAAG</sequence>
<feature type="domain" description="RCK N-terminal" evidence="9">
    <location>
        <begin position="439"/>
        <end position="556"/>
    </location>
</feature>
<keyword evidence="4 8" id="KW-0812">Transmembrane</keyword>
<organism evidence="10 11">
    <name type="scientific">Methylobacterium cerastii</name>
    <dbReference type="NCBI Taxonomy" id="932741"/>
    <lineage>
        <taxon>Bacteria</taxon>
        <taxon>Pseudomonadati</taxon>
        <taxon>Pseudomonadota</taxon>
        <taxon>Alphaproteobacteria</taxon>
        <taxon>Hyphomicrobiales</taxon>
        <taxon>Methylobacteriaceae</taxon>
        <taxon>Methylobacterium</taxon>
    </lineage>
</organism>
<evidence type="ECO:0000313" key="11">
    <source>
        <dbReference type="Proteomes" id="UP001055117"/>
    </source>
</evidence>
<dbReference type="NCBIfam" id="NF007950">
    <property type="entry name" value="PRK10669.1"/>
    <property type="match status" value="1"/>
</dbReference>
<keyword evidence="3" id="KW-0813">Transport</keyword>
<evidence type="ECO:0000256" key="8">
    <source>
        <dbReference type="SAM" id="Phobius"/>
    </source>
</evidence>
<accession>A0ABQ4QLY0</accession>
<evidence type="ECO:0000256" key="3">
    <source>
        <dbReference type="ARBA" id="ARBA00022448"/>
    </source>
</evidence>
<comment type="caution">
    <text evidence="10">The sequence shown here is derived from an EMBL/GenBank/DDBJ whole genome shotgun (WGS) entry which is preliminary data.</text>
</comment>
<protein>
    <submittedName>
        <fullName evidence="10">Cation/proton antiporter YbaL</fullName>
    </submittedName>
</protein>
<feature type="transmembrane region" description="Helical" evidence="8">
    <location>
        <begin position="33"/>
        <end position="51"/>
    </location>
</feature>
<evidence type="ECO:0000313" key="10">
    <source>
        <dbReference type="EMBL" id="GJD45920.1"/>
    </source>
</evidence>
<feature type="transmembrane region" description="Helical" evidence="8">
    <location>
        <begin position="57"/>
        <end position="76"/>
    </location>
</feature>
<feature type="transmembrane region" description="Helical" evidence="8">
    <location>
        <begin position="297"/>
        <end position="316"/>
    </location>
</feature>
<comment type="similarity">
    <text evidence="2">Belongs to the monovalent cation:proton antiporter 2 (CPA2) transporter (TC 2.A.37) family.</text>
</comment>
<dbReference type="SUPFAM" id="SSF51735">
    <property type="entry name" value="NAD(P)-binding Rossmann-fold domains"/>
    <property type="match status" value="1"/>
</dbReference>
<keyword evidence="5 8" id="KW-1133">Transmembrane helix</keyword>
<dbReference type="InterPro" id="IPR038770">
    <property type="entry name" value="Na+/solute_symporter_sf"/>
</dbReference>
<feature type="transmembrane region" description="Helical" evidence="8">
    <location>
        <begin position="6"/>
        <end position="26"/>
    </location>
</feature>
<dbReference type="Proteomes" id="UP001055117">
    <property type="component" value="Unassembled WGS sequence"/>
</dbReference>